<reference evidence="2" key="1">
    <citation type="journal article" date="2011" name="Development">
        <title>A versatile strategy for gene trapping and trap conversion in emerging model organisms.</title>
        <authorList>
            <person name="Kontarakis Z."/>
            <person name="Pavlopoulos A."/>
            <person name="Kiupakis A."/>
            <person name="Konstantinides N."/>
            <person name="Douris V."/>
            <person name="Averof M."/>
        </authorList>
    </citation>
    <scope>NUCLEOTIDE SEQUENCE</scope>
    <source>
        <tissue evidence="2">Whole embryo</tissue>
    </source>
</reference>
<dbReference type="AlphaFoldDB" id="G0LP68"/>
<feature type="region of interest" description="Disordered" evidence="1">
    <location>
        <begin position="71"/>
        <end position="107"/>
    </location>
</feature>
<name>G0LP68_9CRUS</name>
<feature type="compositionally biased region" description="Polar residues" evidence="1">
    <location>
        <begin position="179"/>
        <end position="189"/>
    </location>
</feature>
<evidence type="ECO:0000256" key="1">
    <source>
        <dbReference type="SAM" id="MobiDB-lite"/>
    </source>
</evidence>
<feature type="region of interest" description="Disordered" evidence="1">
    <location>
        <begin position="17"/>
        <end position="43"/>
    </location>
</feature>
<accession>G0LP68</accession>
<feature type="compositionally biased region" description="Low complexity" evidence="1">
    <location>
        <begin position="222"/>
        <end position="240"/>
    </location>
</feature>
<evidence type="ECO:0000313" key="2">
    <source>
        <dbReference type="EMBL" id="CBZ40903.1"/>
    </source>
</evidence>
<dbReference type="EMBL" id="FR821313">
    <property type="protein sequence ID" value="CBZ40903.1"/>
    <property type="molecule type" value="mRNA"/>
</dbReference>
<feature type="compositionally biased region" description="Polar residues" evidence="1">
    <location>
        <begin position="241"/>
        <end position="252"/>
    </location>
</feature>
<feature type="region of interest" description="Disordered" evidence="1">
    <location>
        <begin position="158"/>
        <end position="202"/>
    </location>
</feature>
<feature type="non-terminal residue" evidence="2">
    <location>
        <position position="310"/>
    </location>
</feature>
<sequence length="310" mass="34892">MRMDRHERSQKVIYVRNRRSTAENPSSLKEKTPTNSSLQRKTSRLLSTTRMRLTIKDLPISNPVPPFTFPDSLANTKNHPTRKAQLEPRNARNPSCQTRMRKSSSCSSLLARRHQLEVHRSQRAFPTCKISHTALQNSSLLSENLQTLFQNVDSPSQIPPCLDSMSQPIPHQLPEYPSPMSQHLQTPSKNLLHPPSEQLHPLPKTLHPILQYEPSHSQNPKLISQNQLSSSEISQSASANPRSMSENLQSLSGNLHSAAEIPQSRSQMLHRLFLNPKSSSRNSTSNAADFSEQNFSSTVYHPQLITPAAQ</sequence>
<feature type="compositionally biased region" description="Polar residues" evidence="1">
    <location>
        <begin position="22"/>
        <end position="43"/>
    </location>
</feature>
<feature type="compositionally biased region" description="Polar residues" evidence="1">
    <location>
        <begin position="92"/>
        <end position="107"/>
    </location>
</feature>
<organism evidence="2">
    <name type="scientific">Parhyale hawaiensis</name>
    <dbReference type="NCBI Taxonomy" id="317513"/>
    <lineage>
        <taxon>Eukaryota</taxon>
        <taxon>Metazoa</taxon>
        <taxon>Ecdysozoa</taxon>
        <taxon>Arthropoda</taxon>
        <taxon>Crustacea</taxon>
        <taxon>Multicrustacea</taxon>
        <taxon>Malacostraca</taxon>
        <taxon>Eumalacostraca</taxon>
        <taxon>Peracarida</taxon>
        <taxon>Amphipoda</taxon>
        <taxon>Senticaudata</taxon>
        <taxon>Talitrida</taxon>
        <taxon>Hyaloidea</taxon>
        <taxon>Hyalidae</taxon>
        <taxon>Parhyale</taxon>
    </lineage>
</organism>
<feature type="region of interest" description="Disordered" evidence="1">
    <location>
        <begin position="215"/>
        <end position="252"/>
    </location>
</feature>
<proteinExistence type="evidence at transcript level"/>
<protein>
    <submittedName>
        <fullName evidence="2">Uncharacterized protein</fullName>
    </submittedName>
</protein>